<feature type="chain" id="PRO_5047118983" description="Solute-binding protein family 3/N-terminal domain-containing protein" evidence="1">
    <location>
        <begin position="23"/>
        <end position="226"/>
    </location>
</feature>
<feature type="signal peptide" evidence="1">
    <location>
        <begin position="1"/>
        <end position="22"/>
    </location>
</feature>
<protein>
    <recommendedName>
        <fullName evidence="4">Solute-binding protein family 3/N-terminal domain-containing protein</fullName>
    </recommendedName>
</protein>
<proteinExistence type="predicted"/>
<accession>A0ABM6Y1F9</accession>
<evidence type="ECO:0000313" key="2">
    <source>
        <dbReference type="EMBL" id="AXO15797.1"/>
    </source>
</evidence>
<dbReference type="RefSeq" id="WP_064788587.1">
    <property type="nucleotide sequence ID" value="NZ_CP031555.1"/>
</dbReference>
<evidence type="ECO:0008006" key="4">
    <source>
        <dbReference type="Google" id="ProtNLM"/>
    </source>
</evidence>
<dbReference type="EMBL" id="CP031555">
    <property type="protein sequence ID" value="AXO15797.1"/>
    <property type="molecule type" value="Genomic_DNA"/>
</dbReference>
<organism evidence="2 3">
    <name type="scientific">Thalassospira indica</name>
    <dbReference type="NCBI Taxonomy" id="1891279"/>
    <lineage>
        <taxon>Bacteria</taxon>
        <taxon>Pseudomonadati</taxon>
        <taxon>Pseudomonadota</taxon>
        <taxon>Alphaproteobacteria</taxon>
        <taxon>Rhodospirillales</taxon>
        <taxon>Thalassospiraceae</taxon>
        <taxon>Thalassospira</taxon>
    </lineage>
</organism>
<dbReference type="Proteomes" id="UP000256971">
    <property type="component" value="Chromosome"/>
</dbReference>
<evidence type="ECO:0000256" key="1">
    <source>
        <dbReference type="SAM" id="SignalP"/>
    </source>
</evidence>
<reference evidence="2 3" key="1">
    <citation type="submission" date="2018-08" db="EMBL/GenBank/DDBJ databases">
        <title>Complete genome sequence of type strain Thalassospira indica MCCC 1A01103T, isolated from isolated from deep seawater of the Indian Ocean.</title>
        <authorList>
            <person name="Liu Y."/>
        </authorList>
    </citation>
    <scope>NUCLEOTIDE SEQUENCE [LARGE SCALE GENOMIC DNA]</scope>
    <source>
        <strain evidence="2 3">PB8BT</strain>
    </source>
</reference>
<dbReference type="Gene3D" id="3.40.190.10">
    <property type="entry name" value="Periplasmic binding protein-like II"/>
    <property type="match status" value="2"/>
</dbReference>
<keyword evidence="1" id="KW-0732">Signal</keyword>
<keyword evidence="3" id="KW-1185">Reference proteome</keyword>
<sequence>MFATICIVALFLSFTLFPSAKAKQPCLRIAIPEATIGDTGHDIYQAAMNDAGLCVEPVLMPHARTFMAMRHKQIDGVFAMLETYGKTTETPVIRGSVILGKPDGMFVVKKDGPKTLSELTSEQIGVWLGTGWSEKLLEHYDHVVPVAGGPELMMEMLVKGRLDGILLNDYSLRSQSGAPEGFVAIPVANLAVYSFLRAEHAEQMAKFDIGTVRFREKIAAFRKDPS</sequence>
<dbReference type="SUPFAM" id="SSF53850">
    <property type="entry name" value="Periplasmic binding protein-like II"/>
    <property type="match status" value="1"/>
</dbReference>
<evidence type="ECO:0000313" key="3">
    <source>
        <dbReference type="Proteomes" id="UP000256971"/>
    </source>
</evidence>
<name>A0ABM6Y1F9_9PROT</name>
<gene>
    <name evidence="2" type="ORF">DY252_17400</name>
</gene>